<keyword evidence="1 4" id="KW-0808">Transferase</keyword>
<dbReference type="GO" id="GO:0004747">
    <property type="term" value="F:ribokinase activity"/>
    <property type="evidence" value="ECO:0007669"/>
    <property type="project" value="UniProtKB-EC"/>
</dbReference>
<reference evidence="4" key="1">
    <citation type="submission" date="2023-08" db="EMBL/GenBank/DDBJ databases">
        <title>Functional and genomic diversity of the sorghum phyllosphere microbiome.</title>
        <authorList>
            <person name="Shade A."/>
        </authorList>
    </citation>
    <scope>NUCLEOTIDE SEQUENCE</scope>
    <source>
        <strain evidence="4">SORGH_AS_0201</strain>
    </source>
</reference>
<proteinExistence type="predicted"/>
<comment type="caution">
    <text evidence="4">The sequence shown here is derived from an EMBL/GenBank/DDBJ whole genome shotgun (WGS) entry which is preliminary data.</text>
</comment>
<evidence type="ECO:0000313" key="4">
    <source>
        <dbReference type="EMBL" id="MDR6232331.1"/>
    </source>
</evidence>
<dbReference type="Pfam" id="PF00294">
    <property type="entry name" value="PfkB"/>
    <property type="match status" value="1"/>
</dbReference>
<dbReference type="Gene3D" id="3.40.1190.20">
    <property type="match status" value="1"/>
</dbReference>
<sequence length="319" mass="33623">MATLLSLGSINADFQVRTTQDLDSAETLLADDFHRRPGGKAANTAYLAARFGHRSLLLGRVGDDELADQALAPLRHAGVELTGVTRAERTATAVSTILVPPSGKKRIVLANNANDRWDAEARQGLAERLAAAPADALLVLDCEIPTAIVRQAIETAAARGLTVVVDPSFPERLPAELAQRITALTPNEEEAAGLLDERLDDLSSLGRAARRLQQRGTPLVCIKLADGGCVLAEGERLWHLSPEAVDPVDSTGAGDAFTGVFAIGLLEGRPPREAATWATAAASLAVTGAGSQEAYAGRAEVLALAERLAERWRALEIPA</sequence>
<dbReference type="InterPro" id="IPR011611">
    <property type="entry name" value="PfkB_dom"/>
</dbReference>
<keyword evidence="2" id="KW-0418">Kinase</keyword>
<dbReference type="EC" id="2.7.1.15" evidence="4"/>
<dbReference type="PANTHER" id="PTHR10584:SF166">
    <property type="entry name" value="RIBOKINASE"/>
    <property type="match status" value="1"/>
</dbReference>
<dbReference type="InterPro" id="IPR029056">
    <property type="entry name" value="Ribokinase-like"/>
</dbReference>
<dbReference type="RefSeq" id="WP_309754070.1">
    <property type="nucleotide sequence ID" value="NZ_JAVJAF010000001.1"/>
</dbReference>
<evidence type="ECO:0000259" key="3">
    <source>
        <dbReference type="Pfam" id="PF00294"/>
    </source>
</evidence>
<gene>
    <name evidence="4" type="ORF">QE440_000072</name>
</gene>
<name>A0AAJ2EVJ4_9PSED</name>
<dbReference type="PRINTS" id="PR00990">
    <property type="entry name" value="RIBOKINASE"/>
</dbReference>
<evidence type="ECO:0000313" key="5">
    <source>
        <dbReference type="Proteomes" id="UP001268036"/>
    </source>
</evidence>
<dbReference type="AlphaFoldDB" id="A0AAJ2EVJ4"/>
<protein>
    <submittedName>
        <fullName evidence="4">Ribokinase</fullName>
        <ecNumber evidence="4">2.7.1.15</ecNumber>
    </submittedName>
</protein>
<accession>A0AAJ2EVJ4</accession>
<dbReference type="EMBL" id="JAVJAF010000001">
    <property type="protein sequence ID" value="MDR6232331.1"/>
    <property type="molecule type" value="Genomic_DNA"/>
</dbReference>
<evidence type="ECO:0000256" key="1">
    <source>
        <dbReference type="ARBA" id="ARBA00022679"/>
    </source>
</evidence>
<feature type="domain" description="Carbohydrate kinase PfkB" evidence="3">
    <location>
        <begin position="1"/>
        <end position="293"/>
    </location>
</feature>
<evidence type="ECO:0000256" key="2">
    <source>
        <dbReference type="ARBA" id="ARBA00022777"/>
    </source>
</evidence>
<dbReference type="GO" id="GO:0005829">
    <property type="term" value="C:cytosol"/>
    <property type="evidence" value="ECO:0007669"/>
    <property type="project" value="TreeGrafter"/>
</dbReference>
<dbReference type="SUPFAM" id="SSF53613">
    <property type="entry name" value="Ribokinase-like"/>
    <property type="match status" value="1"/>
</dbReference>
<dbReference type="Proteomes" id="UP001268036">
    <property type="component" value="Unassembled WGS sequence"/>
</dbReference>
<dbReference type="PANTHER" id="PTHR10584">
    <property type="entry name" value="SUGAR KINASE"/>
    <property type="match status" value="1"/>
</dbReference>
<dbReference type="InterPro" id="IPR002139">
    <property type="entry name" value="Ribo/fructo_kinase"/>
</dbReference>
<organism evidence="4 5">
    <name type="scientific">Pseudomonas oryzihabitans</name>
    <dbReference type="NCBI Taxonomy" id="47885"/>
    <lineage>
        <taxon>Bacteria</taxon>
        <taxon>Pseudomonadati</taxon>
        <taxon>Pseudomonadota</taxon>
        <taxon>Gammaproteobacteria</taxon>
        <taxon>Pseudomonadales</taxon>
        <taxon>Pseudomonadaceae</taxon>
        <taxon>Pseudomonas</taxon>
    </lineage>
</organism>